<dbReference type="GO" id="GO:0005524">
    <property type="term" value="F:ATP binding"/>
    <property type="evidence" value="ECO:0007669"/>
    <property type="project" value="UniProtKB-UniRule"/>
</dbReference>
<reference evidence="7" key="1">
    <citation type="submission" date="2016-05" db="EMBL/GenBank/DDBJ databases">
        <title>Lichen genome sequencing reveals its rich biosynthetic potential.</title>
        <authorList>
            <person name="Bertrand R.L."/>
            <person name="Abdel-Hameed M."/>
            <person name="Sorensen J.L."/>
        </authorList>
    </citation>
    <scope>NUCLEOTIDE SEQUENCE</scope>
</reference>
<name>A0A1Z1C4K7_CLAUC</name>
<reference evidence="8" key="2">
    <citation type="submission" date="2017-12" db="EMBL/GenBank/DDBJ databases">
        <title>Genome Sequencing Reveals a Rich Biosynthetic Potential.</title>
        <authorList>
            <person name="Bertrand R.L."/>
            <person name="Abdel-Hameed M.E."/>
            <person name="Sorensen J.L."/>
        </authorList>
    </citation>
    <scope>NUCLEOTIDE SEQUENCE</scope>
</reference>
<dbReference type="SUPFAM" id="SSF52540">
    <property type="entry name" value="P-loop containing nucleoside triphosphate hydrolases"/>
    <property type="match status" value="1"/>
</dbReference>
<accession>A0A1Z1C4K7</accession>
<dbReference type="Gene3D" id="1.25.40.10">
    <property type="entry name" value="Tetratricopeptide repeat domain"/>
    <property type="match status" value="1"/>
</dbReference>
<evidence type="ECO:0000313" key="8">
    <source>
        <dbReference type="EMBL" id="AUW31319.1"/>
    </source>
</evidence>
<feature type="binding site" evidence="5">
    <location>
        <begin position="543"/>
        <end position="550"/>
    </location>
    <ligand>
        <name>ATP</name>
        <dbReference type="ChEBI" id="CHEBI:30616"/>
    </ligand>
</feature>
<evidence type="ECO:0000256" key="1">
    <source>
        <dbReference type="ARBA" id="ARBA00022741"/>
    </source>
</evidence>
<keyword evidence="3 5" id="KW-0347">Helicase</keyword>
<feature type="domain" description="UvrD-like helicase ATP-binding" evidence="6">
    <location>
        <begin position="522"/>
        <end position="865"/>
    </location>
</feature>
<sequence>MTKLTTLKELLRSDVEPKYSEYDEAVKKCTGGMKSNALPDWNEDRDIILLDLTSHSHRLAFYLRRVHLFQSNAEDEATKEQTAATITQLLLDVVPPCLDLLELSDVVNFLVPGLTACLFPRSPPPTLQQLAELVAGSNNLVQLLVSNPAGCQVFGKWVSKSNTTNHQPTTLRRWTTTLIDMIAACNSNHGVSAEVRQWTALRSLIDKLQELHQVIDNQTSTFVKDARVVGFSGHFEPRAAFTRLNDDLVNLLQEFQLPTPSSDRVLVNVIEQLEGEKTLHILSRIAKTFPCKLCHGNVQIQPLQHFEHSVDAGDSTSAGFEPRDCLALLGKAIGIWKLRLSGTALKSLQLLISSGNPDPIQQRLIEIADGIWDTTLAGDHGQRNRLKVTLAKTKCGRNSFILWQVDVATADGVAQQVITVWEVGDSAQITKAIDKVCTLQRCYTPEIIRRCRQKPNCLKKIPAPVQFEGVDFEASMPADKAEGLDVRVLDHDTIEMANKFYAFSEPLIRSVFSDNMTAELPLDLSKDEEGVIAHFHSSTLILGRSGTGKTTCLIYKLVAQYLAGKVLKAGRLRRQVLITRSAFLADKIRVHVQRLIQTLTKKSFILEPLHEREDIFSEVSTRDAINTPVHLLQDASFPLVCTFDEFMRLLENSTRLIEREGTFDSSRPVVDYQSFELDYWPRFAQNVTKGLPVALVFAEIMGVIKGSARSLESLAALHQEEYVARSRRLAPTFVLDDERKRIYSVFESYEALKTSRGEVDDVDRVVNVLKIMRRDANLKALLGSAFDEIYIDEVQDQRTLDIGLFLNLVADSGDTAQAISQESTFRFADIKALFYDHFISLSNATNQAQLAQPTMFALSKNYRSHQGILALASQVMDWLWKGFPDTIDKLGPETGQYTGPRPVMFLRCEPSVLTSNNIGQGNASEQTAEFGAEQVILVHDDAAKARLQAEVGDIALILTILQSKGMEFDDVILWNFFTDCPYPAGLRSLSTLGGKEATTAFDARKHLRMCSILKSLYVAVTRSRIQLFLMESGDREIAPVEKMLYEDAPVSLVDVTRPHEADVSFAAVEHRLFAHPCKFNAKLQALRPGRVVDRRRWALRGEQLMHSKNYRDALLCFEKANDAKNATIAKGNLAEDEGRRCEARGNQQESRQHFEAAIGHFLSVNFLREAVNIYTRLGSFHEAAELLHEHGVLGPAAENYVKAKYYTEAADCYHCNGQHEKAAATLRQGGHFDELVAYVRVNREHMSAYTYQSYGRLGKLLLKQGKISIGYRKDAIHNLGSLQVQESCFIEYQMLEDLAELYLAQGRHVDLLKLHLQQGDMEKALSVPFNNDTAANIPEQRILEIVDYVAAKRLLGHSKPPASGTGFDIPEVFKTNAVRGRLSQWNMGLGKRWMPLTGGKLQDQMLVELEHADIKQFISLQIIFDNSALKLLPDFDAIPFGAFQVASEVLLNIALRGEARAKAMTLLLAGIWQNDDVPRKYITLPWSPLCKAGIERYEGDAVLEARRGILEQTVSAFLTLDTIARDLWKLKWPVRDCDHMIEVGYGIVARKVKTS</sequence>
<evidence type="ECO:0000256" key="4">
    <source>
        <dbReference type="ARBA" id="ARBA00022840"/>
    </source>
</evidence>
<dbReference type="PANTHER" id="PTHR21529:SF4">
    <property type="entry name" value="TPR AND ANKYRIN REPEAT-CONTAINING PROTEIN 1"/>
    <property type="match status" value="1"/>
</dbReference>
<proteinExistence type="predicted"/>
<dbReference type="GO" id="GO:0016787">
    <property type="term" value="F:hydrolase activity"/>
    <property type="evidence" value="ECO:0007669"/>
    <property type="project" value="UniProtKB-UniRule"/>
</dbReference>
<keyword evidence="1 5" id="KW-0547">Nucleotide-binding</keyword>
<evidence type="ECO:0000256" key="3">
    <source>
        <dbReference type="ARBA" id="ARBA00022806"/>
    </source>
</evidence>
<evidence type="ECO:0000256" key="2">
    <source>
        <dbReference type="ARBA" id="ARBA00022801"/>
    </source>
</evidence>
<dbReference type="InterPro" id="IPR011990">
    <property type="entry name" value="TPR-like_helical_dom_sf"/>
</dbReference>
<dbReference type="PANTHER" id="PTHR21529">
    <property type="entry name" value="MAMMARY TURMOR VIRUS RECEPTOR HOMOLOG 1, 2 MTVR1, 2"/>
    <property type="match status" value="1"/>
</dbReference>
<dbReference type="EMBL" id="KX264270">
    <property type="protein sequence ID" value="ANM86515.1"/>
    <property type="molecule type" value="Genomic_DNA"/>
</dbReference>
<dbReference type="GO" id="GO:0004386">
    <property type="term" value="F:helicase activity"/>
    <property type="evidence" value="ECO:0007669"/>
    <property type="project" value="UniProtKB-UniRule"/>
</dbReference>
<evidence type="ECO:0000256" key="5">
    <source>
        <dbReference type="PROSITE-ProRule" id="PRU00560"/>
    </source>
</evidence>
<dbReference type="Pfam" id="PF00580">
    <property type="entry name" value="UvrD-helicase"/>
    <property type="match status" value="1"/>
</dbReference>
<dbReference type="PROSITE" id="PS51198">
    <property type="entry name" value="UVRD_HELICASE_ATP_BIND"/>
    <property type="match status" value="1"/>
</dbReference>
<keyword evidence="4 5" id="KW-0067">ATP-binding</keyword>
<protein>
    <submittedName>
        <fullName evidence="8">Putative DNA helicase</fullName>
    </submittedName>
    <submittedName>
        <fullName evidence="7">Putative UvrD-like DNA helicase</fullName>
    </submittedName>
</protein>
<dbReference type="InterPro" id="IPR039904">
    <property type="entry name" value="TRANK1"/>
</dbReference>
<evidence type="ECO:0000259" key="6">
    <source>
        <dbReference type="PROSITE" id="PS51198"/>
    </source>
</evidence>
<dbReference type="Gene3D" id="3.40.50.300">
    <property type="entry name" value="P-loop containing nucleotide triphosphate hydrolases"/>
    <property type="match status" value="2"/>
</dbReference>
<organism evidence="7">
    <name type="scientific">Cladonia uncialis subsp. uncialis</name>
    <dbReference type="NCBI Taxonomy" id="180999"/>
    <lineage>
        <taxon>Eukaryota</taxon>
        <taxon>Fungi</taxon>
        <taxon>Dikarya</taxon>
        <taxon>Ascomycota</taxon>
        <taxon>Pezizomycotina</taxon>
        <taxon>Lecanoromycetes</taxon>
        <taxon>OSLEUM clade</taxon>
        <taxon>Lecanoromycetidae</taxon>
        <taxon>Lecanorales</taxon>
        <taxon>Lecanorineae</taxon>
        <taxon>Cladoniaceae</taxon>
        <taxon>Cladonia</taxon>
    </lineage>
</organism>
<evidence type="ECO:0000313" key="7">
    <source>
        <dbReference type="EMBL" id="ANM86515.1"/>
    </source>
</evidence>
<keyword evidence="2 5" id="KW-0378">Hydrolase</keyword>
<dbReference type="SUPFAM" id="SSF48452">
    <property type="entry name" value="TPR-like"/>
    <property type="match status" value="1"/>
</dbReference>
<dbReference type="EMBL" id="MG777505">
    <property type="protein sequence ID" value="AUW31319.1"/>
    <property type="molecule type" value="Genomic_DNA"/>
</dbReference>
<dbReference type="InterPro" id="IPR027417">
    <property type="entry name" value="P-loop_NTPase"/>
</dbReference>
<dbReference type="InterPro" id="IPR014016">
    <property type="entry name" value="UvrD-like_ATP-bd"/>
</dbReference>